<evidence type="ECO:0000313" key="6">
    <source>
        <dbReference type="Proteomes" id="UP000663881"/>
    </source>
</evidence>
<dbReference type="Gene3D" id="2.30.30.380">
    <property type="entry name" value="Zn-finger domain of Sec23/24"/>
    <property type="match status" value="1"/>
</dbReference>
<accession>A0A820ISE1</accession>
<feature type="non-terminal residue" evidence="5">
    <location>
        <position position="1"/>
    </location>
</feature>
<keyword evidence="1" id="KW-0479">Metal-binding</keyword>
<dbReference type="InterPro" id="IPR036443">
    <property type="entry name" value="Znf_RanBP2_sf"/>
</dbReference>
<keyword evidence="2" id="KW-0863">Zinc-finger</keyword>
<dbReference type="EMBL" id="CAJOAY010017929">
    <property type="protein sequence ID" value="CAF4315766.1"/>
    <property type="molecule type" value="Genomic_DNA"/>
</dbReference>
<dbReference type="PROSITE" id="PS01358">
    <property type="entry name" value="ZF_RANBP2_1"/>
    <property type="match status" value="1"/>
</dbReference>
<keyword evidence="3" id="KW-0862">Zinc</keyword>
<evidence type="ECO:0000256" key="1">
    <source>
        <dbReference type="ARBA" id="ARBA00022723"/>
    </source>
</evidence>
<gene>
    <name evidence="5" type="ORF">OKA104_LOCUS46974</name>
</gene>
<protein>
    <recommendedName>
        <fullName evidence="4">RanBP2-type domain-containing protein</fullName>
    </recommendedName>
</protein>
<evidence type="ECO:0000259" key="4">
    <source>
        <dbReference type="PROSITE" id="PS01358"/>
    </source>
</evidence>
<evidence type="ECO:0000256" key="2">
    <source>
        <dbReference type="ARBA" id="ARBA00022771"/>
    </source>
</evidence>
<organism evidence="5 6">
    <name type="scientific">Adineta steineri</name>
    <dbReference type="NCBI Taxonomy" id="433720"/>
    <lineage>
        <taxon>Eukaryota</taxon>
        <taxon>Metazoa</taxon>
        <taxon>Spiralia</taxon>
        <taxon>Gnathifera</taxon>
        <taxon>Rotifera</taxon>
        <taxon>Eurotatoria</taxon>
        <taxon>Bdelloidea</taxon>
        <taxon>Adinetida</taxon>
        <taxon>Adinetidae</taxon>
        <taxon>Adineta</taxon>
    </lineage>
</organism>
<dbReference type="InterPro" id="IPR001876">
    <property type="entry name" value="Znf_RanBP2"/>
</dbReference>
<proteinExistence type="predicted"/>
<name>A0A820ISE1_9BILA</name>
<evidence type="ECO:0000313" key="5">
    <source>
        <dbReference type="EMBL" id="CAF4315766.1"/>
    </source>
</evidence>
<dbReference type="SUPFAM" id="SSF90209">
    <property type="entry name" value="Ran binding protein zinc finger-like"/>
    <property type="match status" value="1"/>
</dbReference>
<sequence>MATSSAGNTTSESTSNTAPVSAYWECIDCHAYNQSGRKSCKSCRRLRQDLLNQCLKESKVHDPPNWYCVICSHHNCDNNSATNCAGCGSVFMTNIEYLNFVHEQEKQLLRYQEDSKAFQ</sequence>
<reference evidence="5" key="1">
    <citation type="submission" date="2021-02" db="EMBL/GenBank/DDBJ databases">
        <authorList>
            <person name="Nowell W R."/>
        </authorList>
    </citation>
    <scope>NUCLEOTIDE SEQUENCE</scope>
</reference>
<evidence type="ECO:0000256" key="3">
    <source>
        <dbReference type="ARBA" id="ARBA00022833"/>
    </source>
</evidence>
<dbReference type="Proteomes" id="UP000663881">
    <property type="component" value="Unassembled WGS sequence"/>
</dbReference>
<dbReference type="GO" id="GO:0008270">
    <property type="term" value="F:zinc ion binding"/>
    <property type="evidence" value="ECO:0007669"/>
    <property type="project" value="UniProtKB-KW"/>
</dbReference>
<dbReference type="AlphaFoldDB" id="A0A820ISE1"/>
<feature type="domain" description="RanBP2-type" evidence="4">
    <location>
        <begin position="24"/>
        <end position="43"/>
    </location>
</feature>
<comment type="caution">
    <text evidence="5">The sequence shown here is derived from an EMBL/GenBank/DDBJ whole genome shotgun (WGS) entry which is preliminary data.</text>
</comment>